<keyword evidence="1" id="KW-0732">Signal</keyword>
<dbReference type="Gene3D" id="3.20.20.80">
    <property type="entry name" value="Glycosidases"/>
    <property type="match status" value="1"/>
</dbReference>
<dbReference type="InterPro" id="IPR031728">
    <property type="entry name" value="GlcAase_C"/>
</dbReference>
<evidence type="ECO:0000256" key="1">
    <source>
        <dbReference type="SAM" id="SignalP"/>
    </source>
</evidence>
<gene>
    <name evidence="3" type="ORF">R3P38DRAFT_2903724</name>
</gene>
<comment type="caution">
    <text evidence="3">The sequence shown here is derived from an EMBL/GenBank/DDBJ whole genome shotgun (WGS) entry which is preliminary data.</text>
</comment>
<keyword evidence="4" id="KW-1185">Reference proteome</keyword>
<dbReference type="Proteomes" id="UP001362999">
    <property type="component" value="Unassembled WGS sequence"/>
</dbReference>
<accession>A0AAW0CI00</accession>
<dbReference type="EMBL" id="JAWWNJ010000017">
    <property type="protein sequence ID" value="KAK7037976.1"/>
    <property type="molecule type" value="Genomic_DNA"/>
</dbReference>
<proteinExistence type="predicted"/>
<dbReference type="Pfam" id="PF16862">
    <property type="entry name" value="Glyco_hydro_79C"/>
    <property type="match status" value="1"/>
</dbReference>
<protein>
    <recommendedName>
        <fullName evidence="2">Beta-glucuronidase C-terminal domain-containing protein</fullName>
    </recommendedName>
</protein>
<evidence type="ECO:0000259" key="2">
    <source>
        <dbReference type="Pfam" id="PF16862"/>
    </source>
</evidence>
<dbReference type="InterPro" id="IPR052974">
    <property type="entry name" value="GH79_Enzymes"/>
</dbReference>
<feature type="domain" description="Beta-glucuronidase C-terminal" evidence="2">
    <location>
        <begin position="426"/>
        <end position="526"/>
    </location>
</feature>
<evidence type="ECO:0000313" key="4">
    <source>
        <dbReference type="Proteomes" id="UP001362999"/>
    </source>
</evidence>
<feature type="chain" id="PRO_5044012940" description="Beta-glucuronidase C-terminal domain-containing protein" evidence="1">
    <location>
        <begin position="18"/>
        <end position="530"/>
    </location>
</feature>
<dbReference type="InterPro" id="IPR017853">
    <property type="entry name" value="GH"/>
</dbReference>
<reference evidence="3 4" key="1">
    <citation type="journal article" date="2024" name="J Genomics">
        <title>Draft genome sequencing and assembly of Favolaschia claudopus CIRM-BRFM 2984 isolated from oak limbs.</title>
        <authorList>
            <person name="Navarro D."/>
            <person name="Drula E."/>
            <person name="Chaduli D."/>
            <person name="Cazenave R."/>
            <person name="Ahrendt S."/>
            <person name="Wang J."/>
            <person name="Lipzen A."/>
            <person name="Daum C."/>
            <person name="Barry K."/>
            <person name="Grigoriev I.V."/>
            <person name="Favel A."/>
            <person name="Rosso M.N."/>
            <person name="Martin F."/>
        </authorList>
    </citation>
    <scope>NUCLEOTIDE SEQUENCE [LARGE SCALE GENOMIC DNA]</scope>
    <source>
        <strain evidence="3 4">CIRM-BRFM 2984</strain>
    </source>
</reference>
<evidence type="ECO:0000313" key="3">
    <source>
        <dbReference type="EMBL" id="KAK7037976.1"/>
    </source>
</evidence>
<organism evidence="3 4">
    <name type="scientific">Favolaschia claudopus</name>
    <dbReference type="NCBI Taxonomy" id="2862362"/>
    <lineage>
        <taxon>Eukaryota</taxon>
        <taxon>Fungi</taxon>
        <taxon>Dikarya</taxon>
        <taxon>Basidiomycota</taxon>
        <taxon>Agaricomycotina</taxon>
        <taxon>Agaricomycetes</taxon>
        <taxon>Agaricomycetidae</taxon>
        <taxon>Agaricales</taxon>
        <taxon>Marasmiineae</taxon>
        <taxon>Mycenaceae</taxon>
        <taxon>Favolaschia</taxon>
    </lineage>
</organism>
<dbReference type="AlphaFoldDB" id="A0AAW0CI00"/>
<feature type="signal peptide" evidence="1">
    <location>
        <begin position="1"/>
        <end position="17"/>
    </location>
</feature>
<dbReference type="SUPFAM" id="SSF51445">
    <property type="entry name" value="(Trans)glycosidases"/>
    <property type="match status" value="1"/>
</dbReference>
<name>A0AAW0CI00_9AGAR</name>
<dbReference type="PANTHER" id="PTHR36183">
    <property type="entry name" value="BETA-GLUCURONIDASE"/>
    <property type="match status" value="1"/>
</dbReference>
<dbReference type="PANTHER" id="PTHR36183:SF2">
    <property type="entry name" value="BETA-GLUCURONIDASE C-TERMINAL DOMAIN-CONTAINING PROTEIN"/>
    <property type="match status" value="1"/>
</dbReference>
<sequence>MLFLGFIALLVFPTALCARVYVLQAPSHPPLTASRPLSPALTSLSVDPAFWVEFWGNETHPNEFSMQMIKNVAQRTGEYPIIRPGGVTQDSSVFDRKAGSPTRTTDNTTGAIYRTTWGPEFYRSFDAFPKGTRFIVPLNFGNDSFEIAESQALAAVRYVEGWEDKIWGFELGNEAGNYKATQRNLSTWGPAAYVAEWKNWTSSMNAKLPRPLRTKWWAGSDGITPAAVTVALQTEDLLARGIDKPPIVREFSQHMYAYSSCRPASAAMATVPNIHNHTNITAFVGLLESKVAAARGNASDLVVGEFNSVSCSGKENVTDIFGQALWVIDTTLYAASLNVSRVHLHQGATLVSQSDSQINVPGANGTPGFSTYDLWYPVDSPLRGRRRANPSYVSQLFLAETVGRSRSSRLLALSAPEGVSPDLFAGYAVYDGGALVRLAVINWQTFNSTMGETGLKETSLSLDISGLVKRRKANLKRLTAPGSDEKDADFVTWAGQAWTNGTAQGNEVMESVQDGKIGIRGSEAVLVFIK</sequence>